<sequence length="219" mass="23939">MSSPVPAQVAHDSLSVQKRARPTFLDLGNSDSPDNAPSDTSQDSTVVAREPRFHGSPARHDAREPEADPPPRSASASSSLDPYYFTAHTPELSPAIHLAPRTPEMRHNVTEPVTPARDPASIDRRGLVGVGELATPRWTRAPRVDDGDQVDLTLNNDNGDYEQEDSDSPWTIEAQDGETENVDHVGRPFSTTLCRADCNADVRHTTTPPFHKDTSFNGR</sequence>
<keyword evidence="2" id="KW-1185">Reference proteome</keyword>
<proteinExistence type="predicted"/>
<dbReference type="EMBL" id="MU117965">
    <property type="protein sequence ID" value="KAF9653025.1"/>
    <property type="molecule type" value="Genomic_DNA"/>
</dbReference>
<reference evidence="1" key="2">
    <citation type="journal article" date="2020" name="Nat. Commun.">
        <title>Large-scale genome sequencing of mycorrhizal fungi provides insights into the early evolution of symbiotic traits.</title>
        <authorList>
            <person name="Miyauchi S."/>
            <person name="Kiss E."/>
            <person name="Kuo A."/>
            <person name="Drula E."/>
            <person name="Kohler A."/>
            <person name="Sanchez-Garcia M."/>
            <person name="Morin E."/>
            <person name="Andreopoulos B."/>
            <person name="Barry K.W."/>
            <person name="Bonito G."/>
            <person name="Buee M."/>
            <person name="Carver A."/>
            <person name="Chen C."/>
            <person name="Cichocki N."/>
            <person name="Clum A."/>
            <person name="Culley D."/>
            <person name="Crous P.W."/>
            <person name="Fauchery L."/>
            <person name="Girlanda M."/>
            <person name="Hayes R.D."/>
            <person name="Keri Z."/>
            <person name="LaButti K."/>
            <person name="Lipzen A."/>
            <person name="Lombard V."/>
            <person name="Magnuson J."/>
            <person name="Maillard F."/>
            <person name="Murat C."/>
            <person name="Nolan M."/>
            <person name="Ohm R.A."/>
            <person name="Pangilinan J."/>
            <person name="Pereira M.F."/>
            <person name="Perotto S."/>
            <person name="Peter M."/>
            <person name="Pfister S."/>
            <person name="Riley R."/>
            <person name="Sitrit Y."/>
            <person name="Stielow J.B."/>
            <person name="Szollosi G."/>
            <person name="Zifcakova L."/>
            <person name="Stursova M."/>
            <person name="Spatafora J.W."/>
            <person name="Tedersoo L."/>
            <person name="Vaario L.M."/>
            <person name="Yamada A."/>
            <person name="Yan M."/>
            <person name="Wang P."/>
            <person name="Xu J."/>
            <person name="Bruns T."/>
            <person name="Baldrian P."/>
            <person name="Vilgalys R."/>
            <person name="Dunand C."/>
            <person name="Henrissat B."/>
            <person name="Grigoriev I.V."/>
            <person name="Hibbett D."/>
            <person name="Nagy L.G."/>
            <person name="Martin F.M."/>
        </authorList>
    </citation>
    <scope>NUCLEOTIDE SEQUENCE</scope>
    <source>
        <strain evidence="1">P2</strain>
    </source>
</reference>
<feature type="non-terminal residue" evidence="1">
    <location>
        <position position="219"/>
    </location>
</feature>
<gene>
    <name evidence="1" type="ORF">BDM02DRAFT_3159849</name>
</gene>
<evidence type="ECO:0000313" key="1">
    <source>
        <dbReference type="EMBL" id="KAF9653025.1"/>
    </source>
</evidence>
<name>A0ACB6ZUG5_THEGA</name>
<dbReference type="Proteomes" id="UP000886501">
    <property type="component" value="Unassembled WGS sequence"/>
</dbReference>
<accession>A0ACB6ZUG5</accession>
<protein>
    <submittedName>
        <fullName evidence="1">Uncharacterized protein</fullName>
    </submittedName>
</protein>
<reference evidence="1" key="1">
    <citation type="submission" date="2019-10" db="EMBL/GenBank/DDBJ databases">
        <authorList>
            <consortium name="DOE Joint Genome Institute"/>
            <person name="Kuo A."/>
            <person name="Miyauchi S."/>
            <person name="Kiss E."/>
            <person name="Drula E."/>
            <person name="Kohler A."/>
            <person name="Sanchez-Garcia M."/>
            <person name="Andreopoulos B."/>
            <person name="Barry K.W."/>
            <person name="Bonito G."/>
            <person name="Buee M."/>
            <person name="Carver A."/>
            <person name="Chen C."/>
            <person name="Cichocki N."/>
            <person name="Clum A."/>
            <person name="Culley D."/>
            <person name="Crous P.W."/>
            <person name="Fauchery L."/>
            <person name="Girlanda M."/>
            <person name="Hayes R."/>
            <person name="Keri Z."/>
            <person name="Labutti K."/>
            <person name="Lipzen A."/>
            <person name="Lombard V."/>
            <person name="Magnuson J."/>
            <person name="Maillard F."/>
            <person name="Morin E."/>
            <person name="Murat C."/>
            <person name="Nolan M."/>
            <person name="Ohm R."/>
            <person name="Pangilinan J."/>
            <person name="Pereira M."/>
            <person name="Perotto S."/>
            <person name="Peter M."/>
            <person name="Riley R."/>
            <person name="Sitrit Y."/>
            <person name="Stielow B."/>
            <person name="Szollosi G."/>
            <person name="Zifcakova L."/>
            <person name="Stursova M."/>
            <person name="Spatafora J.W."/>
            <person name="Tedersoo L."/>
            <person name="Vaario L.-M."/>
            <person name="Yamada A."/>
            <person name="Yan M."/>
            <person name="Wang P."/>
            <person name="Xu J."/>
            <person name="Bruns T."/>
            <person name="Baldrian P."/>
            <person name="Vilgalys R."/>
            <person name="Henrissat B."/>
            <person name="Grigoriev I.V."/>
            <person name="Hibbett D."/>
            <person name="Nagy L.G."/>
            <person name="Martin F.M."/>
        </authorList>
    </citation>
    <scope>NUCLEOTIDE SEQUENCE</scope>
    <source>
        <strain evidence="1">P2</strain>
    </source>
</reference>
<evidence type="ECO:0000313" key="2">
    <source>
        <dbReference type="Proteomes" id="UP000886501"/>
    </source>
</evidence>
<comment type="caution">
    <text evidence="1">The sequence shown here is derived from an EMBL/GenBank/DDBJ whole genome shotgun (WGS) entry which is preliminary data.</text>
</comment>
<organism evidence="1 2">
    <name type="scientific">Thelephora ganbajun</name>
    <name type="common">Ganba fungus</name>
    <dbReference type="NCBI Taxonomy" id="370292"/>
    <lineage>
        <taxon>Eukaryota</taxon>
        <taxon>Fungi</taxon>
        <taxon>Dikarya</taxon>
        <taxon>Basidiomycota</taxon>
        <taxon>Agaricomycotina</taxon>
        <taxon>Agaricomycetes</taxon>
        <taxon>Thelephorales</taxon>
        <taxon>Thelephoraceae</taxon>
        <taxon>Thelephora</taxon>
    </lineage>
</organism>